<comment type="caution">
    <text evidence="8">The sequence shown here is derived from an EMBL/GenBank/DDBJ whole genome shotgun (WGS) entry which is preliminary data.</text>
</comment>
<feature type="domain" description="Major facilitator superfamily (MFS) profile" evidence="7">
    <location>
        <begin position="19"/>
        <end position="456"/>
    </location>
</feature>
<feature type="transmembrane region" description="Helical" evidence="6">
    <location>
        <begin position="432"/>
        <end position="454"/>
    </location>
</feature>
<evidence type="ECO:0000256" key="2">
    <source>
        <dbReference type="ARBA" id="ARBA00022448"/>
    </source>
</evidence>
<dbReference type="SUPFAM" id="SSF103473">
    <property type="entry name" value="MFS general substrate transporter"/>
    <property type="match status" value="1"/>
</dbReference>
<keyword evidence="3 6" id="KW-0812">Transmembrane</keyword>
<feature type="transmembrane region" description="Helical" evidence="6">
    <location>
        <begin position="152"/>
        <end position="172"/>
    </location>
</feature>
<feature type="transmembrane region" description="Helical" evidence="6">
    <location>
        <begin position="240"/>
        <end position="260"/>
    </location>
</feature>
<dbReference type="RefSeq" id="WP_284255112.1">
    <property type="nucleotide sequence ID" value="NZ_BAAAQO010000004.1"/>
</dbReference>
<dbReference type="PANTHER" id="PTHR42718:SF9">
    <property type="entry name" value="MAJOR FACILITATOR SUPERFAMILY MULTIDRUG TRANSPORTER MFSC"/>
    <property type="match status" value="1"/>
</dbReference>
<evidence type="ECO:0000256" key="4">
    <source>
        <dbReference type="ARBA" id="ARBA00022989"/>
    </source>
</evidence>
<name>A0ABQ6KDG3_9MICO</name>
<keyword evidence="9" id="KW-1185">Reference proteome</keyword>
<keyword evidence="4 6" id="KW-1133">Transmembrane helix</keyword>
<dbReference type="InterPro" id="IPR020846">
    <property type="entry name" value="MFS_dom"/>
</dbReference>
<evidence type="ECO:0000313" key="9">
    <source>
        <dbReference type="Proteomes" id="UP001157034"/>
    </source>
</evidence>
<proteinExistence type="predicted"/>
<accession>A0ABQ6KDG3</accession>
<dbReference type="InterPro" id="IPR036259">
    <property type="entry name" value="MFS_trans_sf"/>
</dbReference>
<reference evidence="9" key="1">
    <citation type="journal article" date="2019" name="Int. J. Syst. Evol. Microbiol.">
        <title>The Global Catalogue of Microorganisms (GCM) 10K type strain sequencing project: providing services to taxonomists for standard genome sequencing and annotation.</title>
        <authorList>
            <consortium name="The Broad Institute Genomics Platform"/>
            <consortium name="The Broad Institute Genome Sequencing Center for Infectious Disease"/>
            <person name="Wu L."/>
            <person name="Ma J."/>
        </authorList>
    </citation>
    <scope>NUCLEOTIDE SEQUENCE [LARGE SCALE GENOMIC DNA]</scope>
    <source>
        <strain evidence="9">NBRC 108894</strain>
    </source>
</reference>
<feature type="transmembrane region" description="Helical" evidence="6">
    <location>
        <begin position="114"/>
        <end position="131"/>
    </location>
</feature>
<sequence length="468" mass="49132">MTQKLSSTPSPAKPFPARFTIPLLLGSTLNPINSSMLATGLAAIARDFHVGPGQSAALVSVLYLCSSVAQPTMGKLAQLFGPRRIFLVGIAILAAGGIVGATAPQFWVLLVSRALIGVGSSAAYPTGMALVRRRAESLGVGVPSRVIGNFSIAAQITVVLGLPIGGVLTGLFGWRALFLVNIPLAVGVFLFAFFGIAKDEARRKRARGRALVAAVDIPGIALFAAAIVSLLLFLSDLRAPLWWLLPVFVAATAGFVLWERRTSQPLVDIRMLAANGPLQRTYLRQIIVGLGVYTGLYGISQWMEDAAGYSAFEVGLLLLPLSGTGIVLARIVSVRGWVRWPLIVGAVALIGTGVAALFIDHRAGVLVLLGLTLLFGTTNGLSNFANQTTLYVQSPSETFAVASGLYRTASYLGAIFSASVISLSFGSRVSDAGFHAVAWVLVAIGVGALLMTTLDRRIPVVARGRARG</sequence>
<organism evidence="8 9">
    <name type="scientific">Pseudolysinimonas kribbensis</name>
    <dbReference type="NCBI Taxonomy" id="433641"/>
    <lineage>
        <taxon>Bacteria</taxon>
        <taxon>Bacillati</taxon>
        <taxon>Actinomycetota</taxon>
        <taxon>Actinomycetes</taxon>
        <taxon>Micrococcales</taxon>
        <taxon>Microbacteriaceae</taxon>
        <taxon>Pseudolysinimonas</taxon>
    </lineage>
</organism>
<dbReference type="EMBL" id="BSVB01000001">
    <property type="protein sequence ID" value="GMA96572.1"/>
    <property type="molecule type" value="Genomic_DNA"/>
</dbReference>
<evidence type="ECO:0000256" key="3">
    <source>
        <dbReference type="ARBA" id="ARBA00022692"/>
    </source>
</evidence>
<evidence type="ECO:0000256" key="6">
    <source>
        <dbReference type="SAM" id="Phobius"/>
    </source>
</evidence>
<comment type="subcellular location">
    <subcellularLocation>
        <location evidence="1">Cell membrane</location>
        <topology evidence="1">Multi-pass membrane protein</topology>
    </subcellularLocation>
</comment>
<feature type="transmembrane region" description="Helical" evidence="6">
    <location>
        <begin position="178"/>
        <end position="197"/>
    </location>
</feature>
<dbReference type="Gene3D" id="1.20.1720.10">
    <property type="entry name" value="Multidrug resistance protein D"/>
    <property type="match status" value="1"/>
</dbReference>
<evidence type="ECO:0000259" key="7">
    <source>
        <dbReference type="PROSITE" id="PS50850"/>
    </source>
</evidence>
<evidence type="ECO:0000313" key="8">
    <source>
        <dbReference type="EMBL" id="GMA96572.1"/>
    </source>
</evidence>
<feature type="transmembrane region" description="Helical" evidence="6">
    <location>
        <begin position="365"/>
        <end position="384"/>
    </location>
</feature>
<keyword evidence="5 6" id="KW-0472">Membrane</keyword>
<dbReference type="InterPro" id="IPR011701">
    <property type="entry name" value="MFS"/>
</dbReference>
<feature type="transmembrane region" description="Helical" evidence="6">
    <location>
        <begin position="340"/>
        <end position="359"/>
    </location>
</feature>
<dbReference type="Gene3D" id="1.20.1250.20">
    <property type="entry name" value="MFS general substrate transporter like domains"/>
    <property type="match status" value="1"/>
</dbReference>
<gene>
    <name evidence="8" type="ORF">GCM10025881_33960</name>
</gene>
<dbReference type="Pfam" id="PF07690">
    <property type="entry name" value="MFS_1"/>
    <property type="match status" value="1"/>
</dbReference>
<feature type="transmembrane region" description="Helical" evidence="6">
    <location>
        <begin position="85"/>
        <end position="108"/>
    </location>
</feature>
<dbReference type="PANTHER" id="PTHR42718">
    <property type="entry name" value="MAJOR FACILITATOR SUPERFAMILY MULTIDRUG TRANSPORTER MFSC"/>
    <property type="match status" value="1"/>
</dbReference>
<protein>
    <submittedName>
        <fullName evidence="8">MFS transporter</fullName>
    </submittedName>
</protein>
<dbReference type="PROSITE" id="PS50850">
    <property type="entry name" value="MFS"/>
    <property type="match status" value="1"/>
</dbReference>
<feature type="transmembrane region" description="Helical" evidence="6">
    <location>
        <begin position="405"/>
        <end position="426"/>
    </location>
</feature>
<feature type="transmembrane region" description="Helical" evidence="6">
    <location>
        <begin position="209"/>
        <end position="234"/>
    </location>
</feature>
<evidence type="ECO:0000256" key="1">
    <source>
        <dbReference type="ARBA" id="ARBA00004651"/>
    </source>
</evidence>
<feature type="transmembrane region" description="Helical" evidence="6">
    <location>
        <begin position="306"/>
        <end position="328"/>
    </location>
</feature>
<feature type="transmembrane region" description="Helical" evidence="6">
    <location>
        <begin position="281"/>
        <end position="300"/>
    </location>
</feature>
<evidence type="ECO:0000256" key="5">
    <source>
        <dbReference type="ARBA" id="ARBA00023136"/>
    </source>
</evidence>
<keyword evidence="2" id="KW-0813">Transport</keyword>
<dbReference type="Proteomes" id="UP001157034">
    <property type="component" value="Unassembled WGS sequence"/>
</dbReference>